<dbReference type="AlphaFoldDB" id="D5P6B7"/>
<name>D5P6B7_9MYCO</name>
<comment type="caution">
    <text evidence="1">The sequence shown here is derived from an EMBL/GenBank/DDBJ whole genome shotgun (WGS) entry which is preliminary data.</text>
</comment>
<accession>D5P6B7</accession>
<sequence length="42" mass="4614">MAKPTDKLVQQPHLSENQRVICNRPATAITPEMANIPATSQL</sequence>
<evidence type="ECO:0000313" key="2">
    <source>
        <dbReference type="Proteomes" id="UP000003653"/>
    </source>
</evidence>
<dbReference type="HOGENOM" id="CLU_3254372_0_0_11"/>
<gene>
    <name evidence="1" type="ORF">HMPREF0591_1711</name>
</gene>
<proteinExistence type="predicted"/>
<evidence type="ECO:0000313" key="1">
    <source>
        <dbReference type="EMBL" id="EFG78373.1"/>
    </source>
</evidence>
<reference evidence="1 2" key="1">
    <citation type="submission" date="2010-04" db="EMBL/GenBank/DDBJ databases">
        <authorList>
            <person name="Muzny D."/>
            <person name="Qin X."/>
            <person name="Deng J."/>
            <person name="Jiang H."/>
            <person name="Liu Y."/>
            <person name="Qu J."/>
            <person name="Song X.-Z."/>
            <person name="Zhang L."/>
            <person name="Thornton R."/>
            <person name="Coyle M."/>
            <person name="Francisco L."/>
            <person name="Jackson L."/>
            <person name="Javaid M."/>
            <person name="Korchina V."/>
            <person name="Kovar C."/>
            <person name="Mata R."/>
            <person name="Mathew T."/>
            <person name="Ngo R."/>
            <person name="Nguyen L."/>
            <person name="Nguyen N."/>
            <person name="Okwuonu G."/>
            <person name="Ongeri F."/>
            <person name="Pham C."/>
            <person name="Simmons D."/>
            <person name="Wilczek-Boney K."/>
            <person name="Hale W."/>
            <person name="Jakkamsetti A."/>
            <person name="Pham P."/>
            <person name="Ruth R."/>
            <person name="San Lucas F."/>
            <person name="Warren J."/>
            <person name="Zhang J."/>
            <person name="Zhao Z."/>
            <person name="Zhou C."/>
            <person name="Zhu D."/>
            <person name="Lee S."/>
            <person name="Bess C."/>
            <person name="Blankenburg K."/>
            <person name="Forbes L."/>
            <person name="Fu Q."/>
            <person name="Gubbala S."/>
            <person name="Hirani K."/>
            <person name="Jayaseelan J.C."/>
            <person name="Lara F."/>
            <person name="Munidasa M."/>
            <person name="Palculict T."/>
            <person name="Patil S."/>
            <person name="Pu L.-L."/>
            <person name="Saada N."/>
            <person name="Tang L."/>
            <person name="Weissenberger G."/>
            <person name="Zhu Y."/>
            <person name="Hemphill L."/>
            <person name="Shang Y."/>
            <person name="Youmans B."/>
            <person name="Ayvaz T."/>
            <person name="Ross M."/>
            <person name="Santibanez J."/>
            <person name="Aqrawi P."/>
            <person name="Gross S."/>
            <person name="Joshi V."/>
            <person name="Fowler G."/>
            <person name="Nazareth L."/>
            <person name="Reid J."/>
            <person name="Worley K."/>
            <person name="Petrosino J."/>
            <person name="Highlander S."/>
            <person name="Gibbs R."/>
        </authorList>
    </citation>
    <scope>NUCLEOTIDE SEQUENCE [LARGE SCALE GENOMIC DNA]</scope>
    <source>
        <strain evidence="1 2">ATCC BAA-614</strain>
    </source>
</reference>
<dbReference type="EMBL" id="ADNV01000124">
    <property type="protein sequence ID" value="EFG78373.1"/>
    <property type="molecule type" value="Genomic_DNA"/>
</dbReference>
<organism evidence="1 2">
    <name type="scientific">Mycobacterium parascrofulaceum ATCC BAA-614</name>
    <dbReference type="NCBI Taxonomy" id="525368"/>
    <lineage>
        <taxon>Bacteria</taxon>
        <taxon>Bacillati</taxon>
        <taxon>Actinomycetota</taxon>
        <taxon>Actinomycetes</taxon>
        <taxon>Mycobacteriales</taxon>
        <taxon>Mycobacteriaceae</taxon>
        <taxon>Mycobacterium</taxon>
        <taxon>Mycobacterium simiae complex</taxon>
    </lineage>
</organism>
<keyword evidence="2" id="KW-1185">Reference proteome</keyword>
<protein>
    <submittedName>
        <fullName evidence="1">Uncharacterized protein</fullName>
    </submittedName>
</protein>
<dbReference type="Proteomes" id="UP000003653">
    <property type="component" value="Unassembled WGS sequence"/>
</dbReference>